<dbReference type="Proteomes" id="UP000023152">
    <property type="component" value="Unassembled WGS sequence"/>
</dbReference>
<dbReference type="OrthoDB" id="6618337at2759"/>
<comment type="caution">
    <text evidence="1">The sequence shown here is derived from an EMBL/GenBank/DDBJ whole genome shotgun (WGS) entry which is preliminary data.</text>
</comment>
<proteinExistence type="predicted"/>
<gene>
    <name evidence="1" type="ORF">RFI_14087</name>
</gene>
<accession>X6NB14</accession>
<keyword evidence="2" id="KW-1185">Reference proteome</keyword>
<protein>
    <submittedName>
        <fullName evidence="1">Uncharacterized protein</fullName>
    </submittedName>
</protein>
<evidence type="ECO:0000313" key="2">
    <source>
        <dbReference type="Proteomes" id="UP000023152"/>
    </source>
</evidence>
<sequence length="847" mass="98945">ESLLKKQKNELLLVLTSDFESNLPQEWRQYSENVAAYQTVNDFKRAIDRFVTDAVRKHLILHYWHKAENFTQYAQIKHILEKKHYQGALTKSFILIVHIDKNLTTNPFPLVFSRDICNCLCLFFLGGKKKGNGNVYTWINEEKILKNMRRALAHIRFPSFVDVQMELEKLSHIFKDPKLRELAEAIKVRIQKFVTSGVGFNKKTTEKFSIGYNFFEKYQHAIDRSLTMVLINLLLSLYENGYLQARFNGKDEKLDRLFVESLKNVSVVPMDHINNCIAEVIAGDEKMYDVKGSHQAKFPFSHCLHVWCEHKMSAIGANPKIVAITNEKRGGKKSNENGWKRKVCQSAKMLGTVLNDLEFLNKMELTYCDHYLFDLISENFTSAPEDVKKVMQKILACMVEMICQQTSVACIEATWYYYQHIVALFVQSILVCDNAILNRKLWALLTSFKSRPFEKVVQTTLEIWGFPFRDKQNNFTNVIALTESLCRGVSPISNFIEDFAPSTDNKLQQELLLLSQQMEMRRIAAKHLTSVSFARVEPHILSWSQQGLLKKKEAIPAIVKHWSEQAGLASQRLPHVILDLLAMSNALGKMNSSEKEYQYIVENFEKFIKLQRLEEMHKNEWIGKQLSLTSSESVLYNRMLERLYMDKTPSNKTLKAKINQNNHLIQEISKLKVFLTNDIVWMTEHVRFNTIEHESRENIERLDRMCKWLSYFQDINKKYQCSLHLWFLKQIRMLKGMDWAEAFITHPWVRSQFPLFHKSELSSVFSKFNSQPHNLPSFDPFLAIYEQTYLSFKERFNAILLQTRPSNDNSDEKSNIIPCLAALSVVCYFPTRHYSSQQLKGLFFFFL</sequence>
<dbReference type="EMBL" id="ASPP01010215">
    <property type="protein sequence ID" value="ETO23098.1"/>
    <property type="molecule type" value="Genomic_DNA"/>
</dbReference>
<reference evidence="1 2" key="1">
    <citation type="journal article" date="2013" name="Curr. Biol.">
        <title>The Genome of the Foraminiferan Reticulomyxa filosa.</title>
        <authorList>
            <person name="Glockner G."/>
            <person name="Hulsmann N."/>
            <person name="Schleicher M."/>
            <person name="Noegel A.A."/>
            <person name="Eichinger L."/>
            <person name="Gallinger C."/>
            <person name="Pawlowski J."/>
            <person name="Sierra R."/>
            <person name="Euteneuer U."/>
            <person name="Pillet L."/>
            <person name="Moustafa A."/>
            <person name="Platzer M."/>
            <person name="Groth M."/>
            <person name="Szafranski K."/>
            <person name="Schliwa M."/>
        </authorList>
    </citation>
    <scope>NUCLEOTIDE SEQUENCE [LARGE SCALE GENOMIC DNA]</scope>
</reference>
<feature type="non-terminal residue" evidence="1">
    <location>
        <position position="1"/>
    </location>
</feature>
<dbReference type="AlphaFoldDB" id="X6NB14"/>
<evidence type="ECO:0000313" key="1">
    <source>
        <dbReference type="EMBL" id="ETO23098.1"/>
    </source>
</evidence>
<name>X6NB14_RETFI</name>
<organism evidence="1 2">
    <name type="scientific">Reticulomyxa filosa</name>
    <dbReference type="NCBI Taxonomy" id="46433"/>
    <lineage>
        <taxon>Eukaryota</taxon>
        <taxon>Sar</taxon>
        <taxon>Rhizaria</taxon>
        <taxon>Retaria</taxon>
        <taxon>Foraminifera</taxon>
        <taxon>Monothalamids</taxon>
        <taxon>Reticulomyxidae</taxon>
        <taxon>Reticulomyxa</taxon>
    </lineage>
</organism>